<keyword evidence="1" id="KW-0378">Hydrolase</keyword>
<dbReference type="InterPro" id="IPR024733">
    <property type="entry name" value="NAGLU_tim-barrel"/>
</dbReference>
<dbReference type="Gene3D" id="3.20.20.80">
    <property type="entry name" value="Glycosidases"/>
    <property type="match status" value="1"/>
</dbReference>
<dbReference type="Gene3D" id="3.30.379.10">
    <property type="entry name" value="Chitobiase/beta-hexosaminidase domain 2-like"/>
    <property type="match status" value="1"/>
</dbReference>
<dbReference type="STRING" id="310780.SAMN05216267_101622"/>
<organism evidence="3 4">
    <name type="scientific">Actinacidiphila rubida</name>
    <dbReference type="NCBI Taxonomy" id="310780"/>
    <lineage>
        <taxon>Bacteria</taxon>
        <taxon>Bacillati</taxon>
        <taxon>Actinomycetota</taxon>
        <taxon>Actinomycetes</taxon>
        <taxon>Kitasatosporales</taxon>
        <taxon>Streptomycetaceae</taxon>
        <taxon>Actinacidiphila</taxon>
    </lineage>
</organism>
<protein>
    <submittedName>
        <fullName evidence="3">Alpha-N-acetylglucosaminidase</fullName>
    </submittedName>
</protein>
<evidence type="ECO:0000313" key="3">
    <source>
        <dbReference type="EMBL" id="SEO04841.1"/>
    </source>
</evidence>
<dbReference type="Gene3D" id="1.20.120.670">
    <property type="entry name" value="N-acetyl-b-d-glucoasminidase"/>
    <property type="match status" value="1"/>
</dbReference>
<dbReference type="AlphaFoldDB" id="A0A1H8LI56"/>
<dbReference type="PROSITE" id="PS50022">
    <property type="entry name" value="FA58C_3"/>
    <property type="match status" value="1"/>
</dbReference>
<dbReference type="Pfam" id="PF22633">
    <property type="entry name" value="F5_F8_type_C_2"/>
    <property type="match status" value="1"/>
</dbReference>
<accession>A0A1H8LI56</accession>
<dbReference type="Pfam" id="PF12972">
    <property type="entry name" value="NAGLU_C"/>
    <property type="match status" value="1"/>
</dbReference>
<dbReference type="InterPro" id="IPR018905">
    <property type="entry name" value="A-galactase_NEW3"/>
</dbReference>
<dbReference type="InterPro" id="IPR024732">
    <property type="entry name" value="NAGLU_C"/>
</dbReference>
<dbReference type="GO" id="GO:0005975">
    <property type="term" value="P:carbohydrate metabolic process"/>
    <property type="evidence" value="ECO:0007669"/>
    <property type="project" value="UniProtKB-ARBA"/>
</dbReference>
<dbReference type="EMBL" id="FODD01000016">
    <property type="protein sequence ID" value="SEO04841.1"/>
    <property type="molecule type" value="Genomic_DNA"/>
</dbReference>
<dbReference type="Pfam" id="PF05089">
    <property type="entry name" value="NAGLU"/>
    <property type="match status" value="1"/>
</dbReference>
<gene>
    <name evidence="3" type="ORF">SAMN05216267_101622</name>
</gene>
<keyword evidence="4" id="KW-1185">Reference proteome</keyword>
<dbReference type="Pfam" id="PF12971">
    <property type="entry name" value="NAGLU_N"/>
    <property type="match status" value="1"/>
</dbReference>
<dbReference type="PANTHER" id="PTHR12872:SF1">
    <property type="entry name" value="ALPHA-N-ACETYLGLUCOSAMINIDASE"/>
    <property type="match status" value="1"/>
</dbReference>
<dbReference type="SUPFAM" id="SSF49785">
    <property type="entry name" value="Galactose-binding domain-like"/>
    <property type="match status" value="1"/>
</dbReference>
<dbReference type="InterPro" id="IPR024240">
    <property type="entry name" value="NAGLU_N"/>
</dbReference>
<dbReference type="InterPro" id="IPR007781">
    <property type="entry name" value="NAGLU"/>
</dbReference>
<dbReference type="Proteomes" id="UP000181951">
    <property type="component" value="Unassembled WGS sequence"/>
</dbReference>
<evidence type="ECO:0000259" key="2">
    <source>
        <dbReference type="PROSITE" id="PS50022"/>
    </source>
</evidence>
<dbReference type="InterPro" id="IPR029018">
    <property type="entry name" value="Hex-like_dom2"/>
</dbReference>
<dbReference type="InterPro" id="IPR000421">
    <property type="entry name" value="FA58C"/>
</dbReference>
<dbReference type="Gene3D" id="2.60.120.200">
    <property type="match status" value="1"/>
</dbReference>
<dbReference type="GO" id="GO:0016787">
    <property type="term" value="F:hydrolase activity"/>
    <property type="evidence" value="ECO:0007669"/>
    <property type="project" value="UniProtKB-KW"/>
</dbReference>
<dbReference type="Gene3D" id="2.60.120.260">
    <property type="entry name" value="Galactose-binding domain-like"/>
    <property type="match status" value="1"/>
</dbReference>
<reference evidence="3 4" key="1">
    <citation type="submission" date="2016-10" db="EMBL/GenBank/DDBJ databases">
        <authorList>
            <person name="de Groot N.N."/>
        </authorList>
    </citation>
    <scope>NUCLEOTIDE SEQUENCE [LARGE SCALE GENOMIC DNA]</scope>
    <source>
        <strain evidence="3 4">CGMCC 4.2026</strain>
    </source>
</reference>
<dbReference type="RefSeq" id="WP_141726260.1">
    <property type="nucleotide sequence ID" value="NZ_FODD01000016.1"/>
</dbReference>
<evidence type="ECO:0000256" key="1">
    <source>
        <dbReference type="ARBA" id="ARBA00022801"/>
    </source>
</evidence>
<feature type="domain" description="F5/8 type C" evidence="2">
    <location>
        <begin position="1039"/>
        <end position="1183"/>
    </location>
</feature>
<sequence>MSRRPSPPRAAGGTPALLGALLTVLAVLGALVAGSAVTAPGAVADMAGSAGPSPATFDTAPAAAAITRLIGPQLAAQVTLKGIDAGSAQDHYQIEADRGRVLISGTTPATLLAGFGTYLRTVAHADVSLDGDQLNLPRHLPLPTAPLAEAADVTHRFALNDTNEGYAGPYLDWAQMQRRIDVLAVDGINEVLVYEGQEAVYQQTFEQFGYSADEMRAWIPQPGHQPWWLLQNMCCQGSPISQQLIDRRAVLGRRMTGYLRQLGMTPVLPGYFGTVPPQFAQKNPGAEIVPQGTWSGFPRPDWLNPTTPLFDQVADTFYAQQTRMFGDSTMYKMDLLHEGGVAGDVNVGDASRAVQNALDRAHPGAIWAILGWQSNPRKETLEAVDRSRMLVLDGNSDTASAVDRDQDYLGTPYAFGTIWDFGGNSNMGAAMTVWNQKFHDWLARPGTALDGIAMMPEAVDNNPVAVAFFTGLAWRPAPVNLDDWMAAYATSRYGAADPHAIAAWQILGRSAYTWQPPSSGARYPTSLFAVQPSLLASQVALPYDPRDIQHALDELLRISPPLRNSTAYRHDVVDVARQVLANDTRTQLPLIRQAVSAHDLAGFEALASQWMTKLNLMDRLLAGDASTLFGAWQKDAESWAATPAEAKALAYDLRTLVTDWSDQHPIQDYARREWNGLVGDYYGTRWRMLFDALDKGLTSGDSAQPIDWHAVAADWNAKDTQYRSTPTGDAYGQAQQVAAYPAGHLGATADPKSVAPGGTVRVTATFTNDNILRATDPVQFRLTAPAGYTVTPVDGSSPAVAPGGTVTTAWDVAAPADAAPADFAHLTAAAHWTSGGFTDSVTATTDAVTTGPVGDPYRTASSAAVSFGQDGDTFTLAGGGGDVGATTDQYGTVYLPRSLASGQGVSTEVLDQDRSGPWARAGLVVRSDLSVPGSAGYADLAVTPDHGCDFMWDSDGNGTLDRYTTSGGFTAGGPVHLRITRDGDTVTGWCSQDGAGWVVVGSAPLPGAATAEDAGLMFTAANAGTQLLGAARFHGLTTAPFTARDTSGDTVLSLGAPTTALSAEAGSPPSAAVDGDHTNRTYWGSGMDSGETWWQVDLGAVHDLSSVNVRTYVDGKRAYTYTLSGSTDGVHWSALGGKNSTAAATDAGDTFTLTAAARYVRVTGLSNTANSSFHLSEVTVTGVPLP</sequence>
<dbReference type="Pfam" id="PF10633">
    <property type="entry name" value="NPCBM_assoc"/>
    <property type="match status" value="1"/>
</dbReference>
<dbReference type="InterPro" id="IPR008979">
    <property type="entry name" value="Galactose-bd-like_sf"/>
</dbReference>
<proteinExistence type="predicted"/>
<evidence type="ECO:0000313" key="4">
    <source>
        <dbReference type="Proteomes" id="UP000181951"/>
    </source>
</evidence>
<dbReference type="OrthoDB" id="179563at2"/>
<dbReference type="PANTHER" id="PTHR12872">
    <property type="entry name" value="ALPHA-N-ACETYLGLUCOSAMINIDASE"/>
    <property type="match status" value="1"/>
</dbReference>
<name>A0A1H8LI56_9ACTN</name>